<dbReference type="Gene3D" id="3.40.50.150">
    <property type="entry name" value="Vaccinia Virus protein VP39"/>
    <property type="match status" value="2"/>
</dbReference>
<protein>
    <recommendedName>
        <fullName evidence="3">Methyltransferase</fullName>
        <ecNumber evidence="3">2.1.1.-</ecNumber>
    </recommendedName>
</protein>
<dbReference type="EC" id="2.1.1.-" evidence="3"/>
<comment type="similarity">
    <text evidence="3">Belongs to the N(4)/N(6)-methyltransferase family.</text>
</comment>
<dbReference type="GO" id="GO:0032259">
    <property type="term" value="P:methylation"/>
    <property type="evidence" value="ECO:0007669"/>
    <property type="project" value="UniProtKB-KW"/>
</dbReference>
<dbReference type="EMBL" id="QMEY01000012">
    <property type="protein sequence ID" value="RBQ17251.1"/>
    <property type="molecule type" value="Genomic_DNA"/>
</dbReference>
<evidence type="ECO:0000313" key="6">
    <source>
        <dbReference type="EMBL" id="RBQ17251.1"/>
    </source>
</evidence>
<feature type="region of interest" description="Disordered" evidence="4">
    <location>
        <begin position="154"/>
        <end position="174"/>
    </location>
</feature>
<evidence type="ECO:0000313" key="7">
    <source>
        <dbReference type="Proteomes" id="UP000253303"/>
    </source>
</evidence>
<accession>A0A366LTK5</accession>
<proteinExistence type="inferred from homology"/>
<dbReference type="InterPro" id="IPR029063">
    <property type="entry name" value="SAM-dependent_MTases_sf"/>
</dbReference>
<reference evidence="6 7" key="1">
    <citation type="submission" date="2018-06" db="EMBL/GenBank/DDBJ databases">
        <title>Sphaerisporangium craniellae sp. nov., isolated from a marine sponge in the South China Sea.</title>
        <authorList>
            <person name="Li L."/>
        </authorList>
    </citation>
    <scope>NUCLEOTIDE SEQUENCE [LARGE SCALE GENOMIC DNA]</scope>
    <source>
        <strain evidence="6 7">LHW63015</strain>
    </source>
</reference>
<evidence type="ECO:0000256" key="4">
    <source>
        <dbReference type="SAM" id="MobiDB-lite"/>
    </source>
</evidence>
<dbReference type="RefSeq" id="WP_113983259.1">
    <property type="nucleotide sequence ID" value="NZ_QMEY01000012.1"/>
</dbReference>
<keyword evidence="1 6" id="KW-0489">Methyltransferase</keyword>
<name>A0A366LTK5_9ACTN</name>
<dbReference type="AlphaFoldDB" id="A0A366LTK5"/>
<evidence type="ECO:0000256" key="3">
    <source>
        <dbReference type="RuleBase" id="RU362026"/>
    </source>
</evidence>
<dbReference type="InterPro" id="IPR001091">
    <property type="entry name" value="RM_Methyltransferase"/>
</dbReference>
<feature type="domain" description="DNA methylase N-4/N-6" evidence="5">
    <location>
        <begin position="15"/>
        <end position="102"/>
    </location>
</feature>
<gene>
    <name evidence="6" type="ORF">DP939_25225</name>
</gene>
<sequence>MNQRNHRSSPDPSGDRQELPLSVWMGAQQPAQFQRRGRYLAASTAHPAKMLPAIAARAIATFTAPGDVVFDPMCGIGTTLIEAVHQGRDGLGVEYEPRWAVIAQANLEMAYAAGATGRGRVVRGDARRLPDLLAQEEDAVGRVGLLLTSPPYGDSVHGQVRSSRDTGHAGVVKSDHRYGQDRANLAHRPLPQLLAAFTEILAASVPLLRPGGVVAITARSFRRDGRLIDFSDQVWHAAQQAGLEPVQRLVALLCGTRDGGLVTRASFFHMLETRRARAAGTPLHVLAHEDVLILKLPGGRG</sequence>
<dbReference type="InterPro" id="IPR002941">
    <property type="entry name" value="DNA_methylase_N4/N6"/>
</dbReference>
<dbReference type="GO" id="GO:0008170">
    <property type="term" value="F:N-methyltransferase activity"/>
    <property type="evidence" value="ECO:0007669"/>
    <property type="project" value="InterPro"/>
</dbReference>
<dbReference type="Proteomes" id="UP000253303">
    <property type="component" value="Unassembled WGS sequence"/>
</dbReference>
<keyword evidence="2 6" id="KW-0808">Transferase</keyword>
<dbReference type="OrthoDB" id="1637728at2"/>
<dbReference type="Pfam" id="PF01555">
    <property type="entry name" value="N6_N4_Mtase"/>
    <property type="match status" value="1"/>
</dbReference>
<organism evidence="6 7">
    <name type="scientific">Spongiactinospora rosea</name>
    <dbReference type="NCBI Taxonomy" id="2248750"/>
    <lineage>
        <taxon>Bacteria</taxon>
        <taxon>Bacillati</taxon>
        <taxon>Actinomycetota</taxon>
        <taxon>Actinomycetes</taxon>
        <taxon>Streptosporangiales</taxon>
        <taxon>Streptosporangiaceae</taxon>
        <taxon>Spongiactinospora</taxon>
    </lineage>
</organism>
<dbReference type="PRINTS" id="PR00508">
    <property type="entry name" value="S21N4MTFRASE"/>
</dbReference>
<evidence type="ECO:0000256" key="2">
    <source>
        <dbReference type="ARBA" id="ARBA00022679"/>
    </source>
</evidence>
<evidence type="ECO:0000259" key="5">
    <source>
        <dbReference type="Pfam" id="PF01555"/>
    </source>
</evidence>
<keyword evidence="7" id="KW-1185">Reference proteome</keyword>
<dbReference type="SUPFAM" id="SSF53335">
    <property type="entry name" value="S-adenosyl-L-methionine-dependent methyltransferases"/>
    <property type="match status" value="1"/>
</dbReference>
<feature type="compositionally biased region" description="Basic and acidic residues" evidence="4">
    <location>
        <begin position="162"/>
        <end position="174"/>
    </location>
</feature>
<comment type="caution">
    <text evidence="6">The sequence shown here is derived from an EMBL/GenBank/DDBJ whole genome shotgun (WGS) entry which is preliminary data.</text>
</comment>
<dbReference type="GO" id="GO:0003677">
    <property type="term" value="F:DNA binding"/>
    <property type="evidence" value="ECO:0007669"/>
    <property type="project" value="InterPro"/>
</dbReference>
<evidence type="ECO:0000256" key="1">
    <source>
        <dbReference type="ARBA" id="ARBA00022603"/>
    </source>
</evidence>